<accession>A0ABP0I903</accession>
<gene>
    <name evidence="3" type="ORF">CCMP2556_LOCUS5508</name>
</gene>
<evidence type="ECO:0000259" key="2">
    <source>
        <dbReference type="Pfam" id="PF04059"/>
    </source>
</evidence>
<feature type="region of interest" description="Disordered" evidence="1">
    <location>
        <begin position="122"/>
        <end position="155"/>
    </location>
</feature>
<dbReference type="Gene3D" id="3.30.70.330">
    <property type="match status" value="1"/>
</dbReference>
<keyword evidence="4" id="KW-1185">Reference proteome</keyword>
<reference evidence="3 4" key="1">
    <citation type="submission" date="2024-02" db="EMBL/GenBank/DDBJ databases">
        <authorList>
            <person name="Chen Y."/>
            <person name="Shah S."/>
            <person name="Dougan E. K."/>
            <person name="Thang M."/>
            <person name="Chan C."/>
        </authorList>
    </citation>
    <scope>NUCLEOTIDE SEQUENCE [LARGE SCALE GENOMIC DNA]</scope>
</reference>
<protein>
    <recommendedName>
        <fullName evidence="2">Mei2-like C-terminal RNA recognition motif domain-containing protein</fullName>
    </recommendedName>
</protein>
<dbReference type="InterPro" id="IPR007201">
    <property type="entry name" value="Mei2-like_Rrm_C"/>
</dbReference>
<evidence type="ECO:0000256" key="1">
    <source>
        <dbReference type="SAM" id="MobiDB-lite"/>
    </source>
</evidence>
<feature type="domain" description="Mei2-like C-terminal RNA recognition motif" evidence="2">
    <location>
        <begin position="184"/>
        <end position="278"/>
    </location>
</feature>
<evidence type="ECO:0000313" key="4">
    <source>
        <dbReference type="Proteomes" id="UP001642484"/>
    </source>
</evidence>
<dbReference type="Proteomes" id="UP001642484">
    <property type="component" value="Unassembled WGS sequence"/>
</dbReference>
<name>A0ABP0I903_9DINO</name>
<organism evidence="3 4">
    <name type="scientific">Durusdinium trenchii</name>
    <dbReference type="NCBI Taxonomy" id="1381693"/>
    <lineage>
        <taxon>Eukaryota</taxon>
        <taxon>Sar</taxon>
        <taxon>Alveolata</taxon>
        <taxon>Dinophyceae</taxon>
        <taxon>Suessiales</taxon>
        <taxon>Symbiodiniaceae</taxon>
        <taxon>Durusdinium</taxon>
    </lineage>
</organism>
<dbReference type="InterPro" id="IPR035979">
    <property type="entry name" value="RBD_domain_sf"/>
</dbReference>
<sequence>MPGTCTRCRLHKEYGHRDAESGLYWYCEDCWLTFCGRRRRCALCKVLRDEGHVDQAVDYWYCLPCWEHRQAPPVAYRPPQYWPPAAYPAYPHPAYAPGYPPHPGLPGPGSSAVSCEFGLVSCGKGRSSTRAEDRSRSRSPPRGGKKRRAAKDASGFKKEFKPYHATSVPKATDLSTDAQEGPATTAMLRNIPNKFSQKALLEEIDAEGFSGLYDFFYVPMDVRNKTNVGYAFINFLDPADMSRFSQHFEGYRFRNHNSQKIATVNPAHVQGLARNVQQLTKKAVLHFNNGEYKPVVFRDGKRVDFDDLAKEYSKK</sequence>
<dbReference type="SUPFAM" id="SSF54928">
    <property type="entry name" value="RNA-binding domain, RBD"/>
    <property type="match status" value="1"/>
</dbReference>
<evidence type="ECO:0000313" key="3">
    <source>
        <dbReference type="EMBL" id="CAK8999055.1"/>
    </source>
</evidence>
<dbReference type="Pfam" id="PF04059">
    <property type="entry name" value="RRM_2"/>
    <property type="match status" value="1"/>
</dbReference>
<comment type="caution">
    <text evidence="3">The sequence shown here is derived from an EMBL/GenBank/DDBJ whole genome shotgun (WGS) entry which is preliminary data.</text>
</comment>
<proteinExistence type="predicted"/>
<dbReference type="InterPro" id="IPR012677">
    <property type="entry name" value="Nucleotide-bd_a/b_plait_sf"/>
</dbReference>
<dbReference type="EMBL" id="CAXAMN010002314">
    <property type="protein sequence ID" value="CAK8999055.1"/>
    <property type="molecule type" value="Genomic_DNA"/>
</dbReference>
<feature type="compositionally biased region" description="Basic residues" evidence="1">
    <location>
        <begin position="137"/>
        <end position="149"/>
    </location>
</feature>
<dbReference type="CDD" id="cd12277">
    <property type="entry name" value="RRM3_MEI2_EAR1_like"/>
    <property type="match status" value="1"/>
</dbReference>